<name>A0A091CCF3_9ENTE</name>
<dbReference type="PATRIC" id="fig|1302649.3.peg.2018"/>
<evidence type="ECO:0008006" key="4">
    <source>
        <dbReference type="Google" id="ProtNLM"/>
    </source>
</evidence>
<keyword evidence="1" id="KW-1133">Transmembrane helix</keyword>
<keyword evidence="1" id="KW-0472">Membrane</keyword>
<dbReference type="AlphaFoldDB" id="A0A091CCF3"/>
<gene>
    <name evidence="2" type="ORF">TMUPMC115_2021</name>
</gene>
<evidence type="ECO:0000313" key="2">
    <source>
        <dbReference type="EMBL" id="KFN90233.1"/>
    </source>
</evidence>
<evidence type="ECO:0000313" key="3">
    <source>
        <dbReference type="Proteomes" id="UP000029380"/>
    </source>
</evidence>
<protein>
    <recommendedName>
        <fullName evidence="4">Acyltransferase 3 domain-containing protein</fullName>
    </recommendedName>
</protein>
<evidence type="ECO:0000256" key="1">
    <source>
        <dbReference type="SAM" id="Phobius"/>
    </source>
</evidence>
<feature type="transmembrane region" description="Helical" evidence="1">
    <location>
        <begin position="71"/>
        <end position="92"/>
    </location>
</feature>
<organism evidence="2 3">
    <name type="scientific">Tetragenococcus muriaticus PMC-11-5</name>
    <dbReference type="NCBI Taxonomy" id="1302649"/>
    <lineage>
        <taxon>Bacteria</taxon>
        <taxon>Bacillati</taxon>
        <taxon>Bacillota</taxon>
        <taxon>Bacilli</taxon>
        <taxon>Lactobacillales</taxon>
        <taxon>Enterococcaceae</taxon>
        <taxon>Tetragenococcus</taxon>
    </lineage>
</organism>
<accession>A0A091CCF3</accession>
<proteinExistence type="predicted"/>
<dbReference type="EMBL" id="JPVU01000223">
    <property type="protein sequence ID" value="KFN90233.1"/>
    <property type="molecule type" value="Genomic_DNA"/>
</dbReference>
<dbReference type="Proteomes" id="UP000029380">
    <property type="component" value="Unassembled WGS sequence"/>
</dbReference>
<keyword evidence="1" id="KW-0812">Transmembrane</keyword>
<sequence>MKRDVRIDTLRALAILLIMYAHTRPPQWLYELRNFDVILMTFILGASYYLSTERKKKPKPYFSYFKRAIFALDYSGLDLFNIVFSCLIWFHFNC</sequence>
<dbReference type="RefSeq" id="WP_038026543.1">
    <property type="nucleotide sequence ID" value="NZ_JPVU01000223.1"/>
</dbReference>
<feature type="transmembrane region" description="Helical" evidence="1">
    <location>
        <begin position="33"/>
        <end position="50"/>
    </location>
</feature>
<reference evidence="2 3" key="1">
    <citation type="submission" date="2014-08" db="EMBL/GenBank/DDBJ databases">
        <title>Genome sequence of Tetragenococcus muriaticus.</title>
        <authorList>
            <person name="Chuea-nongthon C."/>
            <person name="Rodtong S."/>
            <person name="Yongsawatdigul J."/>
            <person name="Steele J.L."/>
            <person name="Liu X.-y."/>
            <person name="Speers J."/>
            <person name="Glasner J.D."/>
            <person name="Neeno-Eckwall E.C."/>
        </authorList>
    </citation>
    <scope>NUCLEOTIDE SEQUENCE [LARGE SCALE GENOMIC DNA]</scope>
    <source>
        <strain evidence="2 3">PMC-11-5</strain>
    </source>
</reference>
<dbReference type="OrthoDB" id="9816048at2"/>
<comment type="caution">
    <text evidence="2">The sequence shown here is derived from an EMBL/GenBank/DDBJ whole genome shotgun (WGS) entry which is preliminary data.</text>
</comment>